<sequence length="93" mass="9106">MKKTILACACALLLSTGSTFAQMQPAPGGAAHGDVGPGATKSMTKNTHMKKGTTTGMSSGKMKTRGSSSRAPSSSGNVGPGTNNNAGPQPGGK</sequence>
<evidence type="ECO:0000256" key="1">
    <source>
        <dbReference type="SAM" id="MobiDB-lite"/>
    </source>
</evidence>
<reference evidence="3 4" key="1">
    <citation type="submission" date="2020-03" db="EMBL/GenBank/DDBJ databases">
        <title>Bradyrhizobium diversity isolated from nodules of Indigofera sp.</title>
        <authorList>
            <person name="Klepa M."/>
            <person name="Helene L."/>
            <person name="Hungria M."/>
        </authorList>
    </citation>
    <scope>NUCLEOTIDE SEQUENCE [LARGE SCALE GENOMIC DNA]</scope>
    <source>
        <strain evidence="3 4">WSM 1791</strain>
    </source>
</reference>
<evidence type="ECO:0000256" key="2">
    <source>
        <dbReference type="SAM" id="SignalP"/>
    </source>
</evidence>
<feature type="compositionally biased region" description="Polar residues" evidence="1">
    <location>
        <begin position="41"/>
        <end position="58"/>
    </location>
</feature>
<evidence type="ECO:0008006" key="5">
    <source>
        <dbReference type="Google" id="ProtNLM"/>
    </source>
</evidence>
<protein>
    <recommendedName>
        <fullName evidence="5">Pentapeptide MXKDX repeat protein</fullName>
    </recommendedName>
</protein>
<proteinExistence type="predicted"/>
<feature type="chain" id="PRO_5031381376" description="Pentapeptide MXKDX repeat protein" evidence="2">
    <location>
        <begin position="22"/>
        <end position="93"/>
    </location>
</feature>
<gene>
    <name evidence="3" type="ORF">HCN58_06745</name>
</gene>
<evidence type="ECO:0000313" key="3">
    <source>
        <dbReference type="EMBL" id="NOJ39302.1"/>
    </source>
</evidence>
<feature type="region of interest" description="Disordered" evidence="1">
    <location>
        <begin position="21"/>
        <end position="93"/>
    </location>
</feature>
<comment type="caution">
    <text evidence="3">The sequence shown here is derived from an EMBL/GenBank/DDBJ whole genome shotgun (WGS) entry which is preliminary data.</text>
</comment>
<dbReference type="RefSeq" id="WP_171578545.1">
    <property type="nucleotide sequence ID" value="NZ_JAAVLX010000002.1"/>
</dbReference>
<dbReference type="AlphaFoldDB" id="A0A7Y4LUH0"/>
<evidence type="ECO:0000313" key="4">
    <source>
        <dbReference type="Proteomes" id="UP000544122"/>
    </source>
</evidence>
<dbReference type="EMBL" id="JAAVLX010000002">
    <property type="protein sequence ID" value="NOJ39302.1"/>
    <property type="molecule type" value="Genomic_DNA"/>
</dbReference>
<accession>A0A7Y4LUH0</accession>
<feature type="compositionally biased region" description="Low complexity" evidence="1">
    <location>
        <begin position="65"/>
        <end position="76"/>
    </location>
</feature>
<organism evidence="3 4">
    <name type="scientific">Bradyrhizobium australiense</name>
    <dbReference type="NCBI Taxonomy" id="2721161"/>
    <lineage>
        <taxon>Bacteria</taxon>
        <taxon>Pseudomonadati</taxon>
        <taxon>Pseudomonadota</taxon>
        <taxon>Alphaproteobacteria</taxon>
        <taxon>Hyphomicrobiales</taxon>
        <taxon>Nitrobacteraceae</taxon>
        <taxon>Bradyrhizobium</taxon>
    </lineage>
</organism>
<keyword evidence="4" id="KW-1185">Reference proteome</keyword>
<dbReference type="Proteomes" id="UP000544122">
    <property type="component" value="Unassembled WGS sequence"/>
</dbReference>
<name>A0A7Y4LUH0_9BRAD</name>
<feature type="signal peptide" evidence="2">
    <location>
        <begin position="1"/>
        <end position="21"/>
    </location>
</feature>
<keyword evidence="2" id="KW-0732">Signal</keyword>